<protein>
    <recommendedName>
        <fullName evidence="3">DUF4393 domain-containing protein</fullName>
    </recommendedName>
</protein>
<dbReference type="RefSeq" id="WP_310012124.1">
    <property type="nucleotide sequence ID" value="NZ_JAVDSJ010000006.1"/>
</dbReference>
<name>A0ABU1PK94_9BURK</name>
<keyword evidence="2" id="KW-1185">Reference proteome</keyword>
<gene>
    <name evidence="1" type="ORF">J2W50_004580</name>
</gene>
<accession>A0ABU1PK94</accession>
<dbReference type="Proteomes" id="UP001260715">
    <property type="component" value="Unassembled WGS sequence"/>
</dbReference>
<evidence type="ECO:0008006" key="3">
    <source>
        <dbReference type="Google" id="ProtNLM"/>
    </source>
</evidence>
<evidence type="ECO:0000313" key="1">
    <source>
        <dbReference type="EMBL" id="MDR6586356.1"/>
    </source>
</evidence>
<dbReference type="Pfam" id="PF14337">
    <property type="entry name" value="Abi_alpha"/>
    <property type="match status" value="1"/>
</dbReference>
<dbReference type="EMBL" id="JAVDSJ010000006">
    <property type="protein sequence ID" value="MDR6586356.1"/>
    <property type="molecule type" value="Genomic_DNA"/>
</dbReference>
<dbReference type="InterPro" id="IPR025506">
    <property type="entry name" value="Abi_alpha"/>
</dbReference>
<evidence type="ECO:0000313" key="2">
    <source>
        <dbReference type="Proteomes" id="UP001260715"/>
    </source>
</evidence>
<organism evidence="1 2">
    <name type="scientific">Herbaspirillum frisingense</name>
    <dbReference type="NCBI Taxonomy" id="92645"/>
    <lineage>
        <taxon>Bacteria</taxon>
        <taxon>Pseudomonadati</taxon>
        <taxon>Pseudomonadota</taxon>
        <taxon>Betaproteobacteria</taxon>
        <taxon>Burkholderiales</taxon>
        <taxon>Oxalobacteraceae</taxon>
        <taxon>Herbaspirillum</taxon>
    </lineage>
</organism>
<reference evidence="1 2" key="1">
    <citation type="submission" date="2023-07" db="EMBL/GenBank/DDBJ databases">
        <title>Sorghum-associated microbial communities from plants grown in Nebraska, USA.</title>
        <authorList>
            <person name="Schachtman D."/>
        </authorList>
    </citation>
    <scope>NUCLEOTIDE SEQUENCE [LARGE SCALE GENOMIC DNA]</scope>
    <source>
        <strain evidence="1 2">596</strain>
    </source>
</reference>
<proteinExistence type="predicted"/>
<comment type="caution">
    <text evidence="1">The sequence shown here is derived from an EMBL/GenBank/DDBJ whole genome shotgun (WGS) entry which is preliminary data.</text>
</comment>
<sequence>MSEDEILKLLPEKLLEKAYDDLASSPAKEISKVGVDIVKTARLFLAPLQITATFQDRFENFLRKATKRIPEERQLEPPPEIVGPAVRQMQYLSDQNPLWAMFEELLTQSADSESIKNVHPSFAVLISQLSADEATLILELQKQDFTIVDTLDLNRIENRFFNLQIEKSSVPLQLLANPGHLKLYCSHLESLSLVEWPVEKQTPIQSAGVQTGVRRNSKIRLTEFGKLFASVCIPPDGFTQAKSNTN</sequence>